<dbReference type="GO" id="GO:0016042">
    <property type="term" value="P:lipid catabolic process"/>
    <property type="evidence" value="ECO:0007669"/>
    <property type="project" value="InterPro"/>
</dbReference>
<dbReference type="Gene3D" id="3.40.50.1820">
    <property type="entry name" value="alpha/beta hydrolase"/>
    <property type="match status" value="1"/>
</dbReference>
<evidence type="ECO:0008006" key="2">
    <source>
        <dbReference type="Google" id="ProtNLM"/>
    </source>
</evidence>
<organism evidence="1">
    <name type="scientific">hydrothermal vent metagenome</name>
    <dbReference type="NCBI Taxonomy" id="652676"/>
    <lineage>
        <taxon>unclassified sequences</taxon>
        <taxon>metagenomes</taxon>
        <taxon>ecological metagenomes</taxon>
    </lineage>
</organism>
<dbReference type="PANTHER" id="PTHR34853">
    <property type="match status" value="1"/>
</dbReference>
<dbReference type="PANTHER" id="PTHR34853:SF1">
    <property type="entry name" value="LIPASE 5"/>
    <property type="match status" value="1"/>
</dbReference>
<dbReference type="PIRSF" id="PIRSF029171">
    <property type="entry name" value="Esterase_LipA"/>
    <property type="match status" value="1"/>
</dbReference>
<dbReference type="Pfam" id="PF03583">
    <property type="entry name" value="LIP"/>
    <property type="match status" value="1"/>
</dbReference>
<dbReference type="InterPro" id="IPR029058">
    <property type="entry name" value="AB_hydrolase_fold"/>
</dbReference>
<gene>
    <name evidence="1" type="ORF">MNB_SM-6-92</name>
</gene>
<dbReference type="GO" id="GO:0004806">
    <property type="term" value="F:triacylglycerol lipase activity"/>
    <property type="evidence" value="ECO:0007669"/>
    <property type="project" value="InterPro"/>
</dbReference>
<name>A0A1W1C8J2_9ZZZZ</name>
<dbReference type="Gene3D" id="1.10.260.160">
    <property type="match status" value="1"/>
</dbReference>
<protein>
    <recommendedName>
        <fullName evidence="2">Lysophospholipase</fullName>
    </recommendedName>
</protein>
<dbReference type="EMBL" id="FPHK01000058">
    <property type="protein sequence ID" value="SFV62096.1"/>
    <property type="molecule type" value="Genomic_DNA"/>
</dbReference>
<proteinExistence type="predicted"/>
<dbReference type="SUPFAM" id="SSF53474">
    <property type="entry name" value="alpha/beta-Hydrolases"/>
    <property type="match status" value="1"/>
</dbReference>
<accession>A0A1W1C8J2</accession>
<dbReference type="InterPro" id="IPR005152">
    <property type="entry name" value="Lipase_secreted"/>
</dbReference>
<sequence>MKSMQHSSKYFIALSMIVMLNACGTEGNTGSNSVADGSVQFVGATVIDDINASVMLQVVKNNINPLATNAFGYKAVKISYNTVNEDGSPVVASGLLVIPTATAQYQQYRLSQGKQPFSVSMLCNNHGTIFLDSAAPSNAEVPNGIPDYPQAVLMTGYAGFAAIYPDYIGFGDSNTTIHPYIMKKASAQASLDMIKASMKYMEDNNIVLNHQLYISGYSEGGYVAMATAQKVEAELGNVNLMGVAPMAGPYNVEDLADVDLNATQKMTYPAFLADLAYSYAHYYDDVNLSDIAVQPLAKFQLAFNGSYDTVAIHTILGLANPSAGDYGFFTHATNELFQDSFISDYQNNKNNIMRQKFDENSLDNWTPRSKMNLIQCVDDEIIPFSESQNTYNKMKANGADVTLTPIPTILLSQKVDAAHPFVHANCAKEAYGAAVLWFAAIRNGDIK</sequence>
<evidence type="ECO:0000313" key="1">
    <source>
        <dbReference type="EMBL" id="SFV62096.1"/>
    </source>
</evidence>
<reference evidence="1" key="1">
    <citation type="submission" date="2016-10" db="EMBL/GenBank/DDBJ databases">
        <authorList>
            <person name="de Groot N.N."/>
        </authorList>
    </citation>
    <scope>NUCLEOTIDE SEQUENCE</scope>
</reference>
<dbReference type="AlphaFoldDB" id="A0A1W1C8J2"/>